<comment type="subcellular location">
    <subcellularLocation>
        <location evidence="7">Cell membrane</location>
    </subcellularLocation>
    <subcellularLocation>
        <location evidence="7">Cytoplasm</location>
    </subcellularLocation>
</comment>
<keyword evidence="5" id="KW-0479">Metal-binding</keyword>
<evidence type="ECO:0000313" key="9">
    <source>
        <dbReference type="EMBL" id="KAG7499892.1"/>
    </source>
</evidence>
<evidence type="ECO:0000256" key="5">
    <source>
        <dbReference type="ARBA" id="ARBA00022723"/>
    </source>
</evidence>
<comment type="caution">
    <text evidence="9">The sequence shown here is derived from an EMBL/GenBank/DDBJ whole genome shotgun (WGS) entry which is preliminary data.</text>
</comment>
<keyword evidence="6" id="KW-0472">Membrane</keyword>
<keyword evidence="3" id="KW-0963">Cytoplasm</keyword>
<dbReference type="PANTHER" id="PTHR22611:SF9">
    <property type="entry name" value="PROTEIN NAKED CUTICLE"/>
    <property type="match status" value="1"/>
</dbReference>
<dbReference type="AlphaFoldDB" id="A0AAV6R7F7"/>
<evidence type="ECO:0000313" key="10">
    <source>
        <dbReference type="Proteomes" id="UP000693946"/>
    </source>
</evidence>
<feature type="region of interest" description="Disordered" evidence="8">
    <location>
        <begin position="1"/>
        <end position="39"/>
    </location>
</feature>
<dbReference type="PANTHER" id="PTHR22611">
    <property type="entry name" value="PROTEIN NAKED CUTICLE"/>
    <property type="match status" value="1"/>
</dbReference>
<evidence type="ECO:0000256" key="1">
    <source>
        <dbReference type="ARBA" id="ARBA00007081"/>
    </source>
</evidence>
<evidence type="ECO:0000256" key="3">
    <source>
        <dbReference type="ARBA" id="ARBA00022490"/>
    </source>
</evidence>
<evidence type="ECO:0000256" key="8">
    <source>
        <dbReference type="SAM" id="MobiDB-lite"/>
    </source>
</evidence>
<evidence type="ECO:0000256" key="6">
    <source>
        <dbReference type="ARBA" id="ARBA00023136"/>
    </source>
</evidence>
<dbReference type="GO" id="GO:0046872">
    <property type="term" value="F:metal ion binding"/>
    <property type="evidence" value="ECO:0007669"/>
    <property type="project" value="UniProtKB-KW"/>
</dbReference>
<reference evidence="9 10" key="1">
    <citation type="journal article" date="2021" name="Sci. Rep.">
        <title>Chromosome anchoring in Senegalese sole (Solea senegalensis) reveals sex-associated markers and genome rearrangements in flatfish.</title>
        <authorList>
            <person name="Guerrero-Cozar I."/>
            <person name="Gomez-Garrido J."/>
            <person name="Berbel C."/>
            <person name="Martinez-Blanch J.F."/>
            <person name="Alioto T."/>
            <person name="Claros M.G."/>
            <person name="Gagnaire P.A."/>
            <person name="Manchado M."/>
        </authorList>
    </citation>
    <scope>NUCLEOTIDE SEQUENCE [LARGE SCALE GENOMIC DNA]</scope>
    <source>
        <strain evidence="9">Sse05_10M</strain>
    </source>
</reference>
<organism evidence="9 10">
    <name type="scientific">Solea senegalensis</name>
    <name type="common">Senegalese sole</name>
    <dbReference type="NCBI Taxonomy" id="28829"/>
    <lineage>
        <taxon>Eukaryota</taxon>
        <taxon>Metazoa</taxon>
        <taxon>Chordata</taxon>
        <taxon>Craniata</taxon>
        <taxon>Vertebrata</taxon>
        <taxon>Euteleostomi</taxon>
        <taxon>Actinopterygii</taxon>
        <taxon>Neopterygii</taxon>
        <taxon>Teleostei</taxon>
        <taxon>Neoteleostei</taxon>
        <taxon>Acanthomorphata</taxon>
        <taxon>Carangaria</taxon>
        <taxon>Pleuronectiformes</taxon>
        <taxon>Pleuronectoidei</taxon>
        <taxon>Soleidae</taxon>
        <taxon>Solea</taxon>
    </lineage>
</organism>
<feature type="compositionally biased region" description="Basic and acidic residues" evidence="8">
    <location>
        <begin position="30"/>
        <end position="39"/>
    </location>
</feature>
<dbReference type="EMBL" id="JAGKHQ010000013">
    <property type="protein sequence ID" value="KAG7499892.1"/>
    <property type="molecule type" value="Genomic_DNA"/>
</dbReference>
<feature type="region of interest" description="Disordered" evidence="8">
    <location>
        <begin position="68"/>
        <end position="93"/>
    </location>
</feature>
<keyword evidence="2 7" id="KW-1003">Cell membrane</keyword>
<proteinExistence type="inferred from homology"/>
<comment type="function">
    <text evidence="7">Cell autonomous antagonist of the canonical Wnt signaling pathway.</text>
</comment>
<feature type="compositionally biased region" description="Basic and acidic residues" evidence="8">
    <location>
        <begin position="68"/>
        <end position="82"/>
    </location>
</feature>
<dbReference type="Proteomes" id="UP000693946">
    <property type="component" value="Linkage Group LG20"/>
</dbReference>
<evidence type="ECO:0000256" key="4">
    <source>
        <dbReference type="ARBA" id="ARBA00022687"/>
    </source>
</evidence>
<dbReference type="GO" id="GO:0005737">
    <property type="term" value="C:cytoplasm"/>
    <property type="evidence" value="ECO:0007669"/>
    <property type="project" value="UniProtKB-SubCell"/>
</dbReference>
<protein>
    <recommendedName>
        <fullName evidence="7">Protein naked cuticle homolog</fullName>
    </recommendedName>
</protein>
<keyword evidence="10" id="KW-1185">Reference proteome</keyword>
<evidence type="ECO:0000256" key="2">
    <source>
        <dbReference type="ARBA" id="ARBA00022475"/>
    </source>
</evidence>
<keyword evidence="4 7" id="KW-0879">Wnt signaling pathway</keyword>
<dbReference type="GO" id="GO:0005886">
    <property type="term" value="C:plasma membrane"/>
    <property type="evidence" value="ECO:0007669"/>
    <property type="project" value="UniProtKB-SubCell"/>
</dbReference>
<dbReference type="GO" id="GO:0016055">
    <property type="term" value="P:Wnt signaling pathway"/>
    <property type="evidence" value="ECO:0007669"/>
    <property type="project" value="UniProtKB-UniRule"/>
</dbReference>
<name>A0AAV6R7F7_SOLSE</name>
<evidence type="ECO:0000256" key="7">
    <source>
        <dbReference type="RuleBase" id="RU367060"/>
    </source>
</evidence>
<gene>
    <name evidence="9" type="ORF">JOB18_002163</name>
</gene>
<dbReference type="GO" id="GO:0090090">
    <property type="term" value="P:negative regulation of canonical Wnt signaling pathway"/>
    <property type="evidence" value="ECO:0007669"/>
    <property type="project" value="UniProtKB-ARBA"/>
</dbReference>
<sequence length="243" mass="27092">MGKLQSKLALKRRQSPEGGSLASSVLTGQRELEHSHKSKVTEKLGAGVRGISSDYICNLQVVLTPKKTPDRDKSVHLQVNKETKKKKSNDTQTDMVLEEDSQQEWTFTLYNVDNRTKATKKDMSSMMHSMCEALEASVKQPCFERTPLKIKLAVSPSTCPNKISQTAVTEQKQSGSQETGCPVRKLYCVDENIERRNHYLDLAGIENYTSKFDNTDTLSGTTRPHLLCSSAPHNGRKGALHLL</sequence>
<accession>A0AAV6R7F7</accession>
<dbReference type="InterPro" id="IPR040140">
    <property type="entry name" value="Nkd-like"/>
</dbReference>
<comment type="similarity">
    <text evidence="1 7">Belongs to the NKD family.</text>
</comment>